<dbReference type="InterPro" id="IPR011600">
    <property type="entry name" value="Pept_C14_caspase"/>
</dbReference>
<evidence type="ECO:0000313" key="2">
    <source>
        <dbReference type="EMBL" id="CAF5218234.1"/>
    </source>
</evidence>
<gene>
    <name evidence="2" type="ORF">SMN809_LOCUS80857</name>
</gene>
<accession>A0A8S3JNC6</accession>
<protein>
    <recommendedName>
        <fullName evidence="1">Caspase family p20 domain-containing protein</fullName>
    </recommendedName>
</protein>
<evidence type="ECO:0000313" key="3">
    <source>
        <dbReference type="Proteomes" id="UP000676336"/>
    </source>
</evidence>
<organism evidence="2 3">
    <name type="scientific">Rotaria magnacalcarata</name>
    <dbReference type="NCBI Taxonomy" id="392030"/>
    <lineage>
        <taxon>Eukaryota</taxon>
        <taxon>Metazoa</taxon>
        <taxon>Spiralia</taxon>
        <taxon>Gnathifera</taxon>
        <taxon>Rotifera</taxon>
        <taxon>Eurotatoria</taxon>
        <taxon>Bdelloidea</taxon>
        <taxon>Philodinida</taxon>
        <taxon>Philodinidae</taxon>
        <taxon>Rotaria</taxon>
    </lineage>
</organism>
<dbReference type="EMBL" id="CAJOBI010346515">
    <property type="protein sequence ID" value="CAF5218234.1"/>
    <property type="molecule type" value="Genomic_DNA"/>
</dbReference>
<dbReference type="Pfam" id="PF00656">
    <property type="entry name" value="Peptidase_C14"/>
    <property type="match status" value="1"/>
</dbReference>
<dbReference type="PANTHER" id="PTHR22576:SF37">
    <property type="entry name" value="MUCOSA-ASSOCIATED LYMPHOID TISSUE LYMPHOMA TRANSLOCATION PROTEIN 1"/>
    <property type="match status" value="1"/>
</dbReference>
<feature type="domain" description="Caspase family p20" evidence="1">
    <location>
        <begin position="13"/>
        <end position="90"/>
    </location>
</feature>
<dbReference type="AlphaFoldDB" id="A0A8S3JNC6"/>
<dbReference type="GO" id="GO:0006508">
    <property type="term" value="P:proteolysis"/>
    <property type="evidence" value="ECO:0007669"/>
    <property type="project" value="InterPro"/>
</dbReference>
<dbReference type="InterPro" id="IPR001309">
    <property type="entry name" value="Pept_C14_p20"/>
</dbReference>
<dbReference type="Proteomes" id="UP000676336">
    <property type="component" value="Unassembled WGS sequence"/>
</dbReference>
<comment type="caution">
    <text evidence="2">The sequence shown here is derived from an EMBL/GenBank/DDBJ whole genome shotgun (WGS) entry which is preliminary data.</text>
</comment>
<dbReference type="SUPFAM" id="SSF52129">
    <property type="entry name" value="Caspase-like"/>
    <property type="match status" value="1"/>
</dbReference>
<dbReference type="PANTHER" id="PTHR22576">
    <property type="entry name" value="MUCOSA ASSOCIATED LYMPHOID TISSUE LYMPHOMA TRANSLOCATION PROTEIN 1/PARACASPASE"/>
    <property type="match status" value="1"/>
</dbReference>
<dbReference type="PROSITE" id="PS50208">
    <property type="entry name" value="CASPASE_P20"/>
    <property type="match status" value="1"/>
</dbReference>
<dbReference type="Gene3D" id="3.40.50.1460">
    <property type="match status" value="1"/>
</dbReference>
<dbReference type="InterPro" id="IPR029030">
    <property type="entry name" value="Caspase-like_dom_sf"/>
</dbReference>
<name>A0A8S3JNC6_9BILA</name>
<dbReference type="GO" id="GO:0004197">
    <property type="term" value="F:cysteine-type endopeptidase activity"/>
    <property type="evidence" value="ECO:0007669"/>
    <property type="project" value="InterPro"/>
</dbReference>
<sequence>MTTPVSATPTKAKRKLALVIGIGKYQHIGSLSNPENDADDMTSELKSIGFTVTKALHLTRDKMDSVLEEFKKSIQQSDMVLFYFAGHGVQWKVCIGVLNMSLYHE</sequence>
<evidence type="ECO:0000259" key="1">
    <source>
        <dbReference type="PROSITE" id="PS50208"/>
    </source>
</evidence>
<proteinExistence type="predicted"/>
<reference evidence="2" key="1">
    <citation type="submission" date="2021-02" db="EMBL/GenBank/DDBJ databases">
        <authorList>
            <person name="Nowell W R."/>
        </authorList>
    </citation>
    <scope>NUCLEOTIDE SEQUENCE</scope>
</reference>
<dbReference type="InterPro" id="IPR052039">
    <property type="entry name" value="Caspase-related_regulators"/>
</dbReference>